<gene>
    <name evidence="1" type="ORF">C8E83_2054</name>
</gene>
<dbReference type="InterPro" id="IPR036390">
    <property type="entry name" value="WH_DNA-bd_sf"/>
</dbReference>
<dbReference type="EMBL" id="RBKS01000001">
    <property type="protein sequence ID" value="RKR74920.1"/>
    <property type="molecule type" value="Genomic_DNA"/>
</dbReference>
<dbReference type="Pfam" id="PF12840">
    <property type="entry name" value="HTH_20"/>
    <property type="match status" value="1"/>
</dbReference>
<organism evidence="1 2">
    <name type="scientific">Frondihabitans australicus</name>
    <dbReference type="NCBI Taxonomy" id="386892"/>
    <lineage>
        <taxon>Bacteria</taxon>
        <taxon>Bacillati</taxon>
        <taxon>Actinomycetota</taxon>
        <taxon>Actinomycetes</taxon>
        <taxon>Micrococcales</taxon>
        <taxon>Microbacteriaceae</taxon>
        <taxon>Frondihabitans</taxon>
    </lineage>
</organism>
<dbReference type="Proteomes" id="UP000280008">
    <property type="component" value="Unassembled WGS sequence"/>
</dbReference>
<accession>A0A495IGW7</accession>
<proteinExistence type="predicted"/>
<reference evidence="1 2" key="1">
    <citation type="submission" date="2018-10" db="EMBL/GenBank/DDBJ databases">
        <title>Sequencing the genomes of 1000 actinobacteria strains.</title>
        <authorList>
            <person name="Klenk H.-P."/>
        </authorList>
    </citation>
    <scope>NUCLEOTIDE SEQUENCE [LARGE SCALE GENOMIC DNA]</scope>
    <source>
        <strain evidence="1 2">DSM 17894</strain>
    </source>
</reference>
<sequence>MTNPTFCPMEPTRGLTDAQIVAVSPIRARIVTALSGRAALAPAEMLTLIPCSPRALHAHLRILARRDIIRGISGSPARGRDAIDDLYYLV</sequence>
<protein>
    <submittedName>
        <fullName evidence="1">Helix-turn-helix protein</fullName>
    </submittedName>
</protein>
<dbReference type="AlphaFoldDB" id="A0A495IGW7"/>
<evidence type="ECO:0000313" key="1">
    <source>
        <dbReference type="EMBL" id="RKR74920.1"/>
    </source>
</evidence>
<dbReference type="RefSeq" id="WP_121369777.1">
    <property type="nucleotide sequence ID" value="NZ_RBKS01000001.1"/>
</dbReference>
<evidence type="ECO:0000313" key="2">
    <source>
        <dbReference type="Proteomes" id="UP000280008"/>
    </source>
</evidence>
<dbReference type="SUPFAM" id="SSF46785">
    <property type="entry name" value="Winged helix' DNA-binding domain"/>
    <property type="match status" value="1"/>
</dbReference>
<comment type="caution">
    <text evidence="1">The sequence shown here is derived from an EMBL/GenBank/DDBJ whole genome shotgun (WGS) entry which is preliminary data.</text>
</comment>
<keyword evidence="2" id="KW-1185">Reference proteome</keyword>
<name>A0A495IGW7_9MICO</name>